<evidence type="ECO:0000313" key="3">
    <source>
        <dbReference type="Proteomes" id="UP000019140"/>
    </source>
</evidence>
<organism evidence="2 3">
    <name type="scientific">Candidatus Entotheonella gemina</name>
    <dbReference type="NCBI Taxonomy" id="1429439"/>
    <lineage>
        <taxon>Bacteria</taxon>
        <taxon>Pseudomonadati</taxon>
        <taxon>Nitrospinota/Tectimicrobiota group</taxon>
        <taxon>Candidatus Tectimicrobiota</taxon>
        <taxon>Candidatus Entotheonellia</taxon>
        <taxon>Candidatus Entotheonellales</taxon>
        <taxon>Candidatus Entotheonellaceae</taxon>
        <taxon>Candidatus Entotheonella</taxon>
    </lineage>
</organism>
<dbReference type="Gene3D" id="3.30.70.2660">
    <property type="match status" value="1"/>
</dbReference>
<protein>
    <submittedName>
        <fullName evidence="2">CRISPR-associated protein</fullName>
    </submittedName>
</protein>
<dbReference type="HOGENOM" id="CLU_084726_0_1_7"/>
<accession>W4MCS5</accession>
<gene>
    <name evidence="2" type="ORF">ETSY2_11320</name>
</gene>
<dbReference type="NCBIfam" id="TIGR01868">
    <property type="entry name" value="casD_Cas5e"/>
    <property type="match status" value="1"/>
</dbReference>
<name>W4MCS5_9BACT</name>
<dbReference type="CDD" id="cd09645">
    <property type="entry name" value="Cas5_I-E"/>
    <property type="match status" value="1"/>
</dbReference>
<dbReference type="Proteomes" id="UP000019140">
    <property type="component" value="Unassembled WGS sequence"/>
</dbReference>
<sequence>MQDYLILKLQGPMQSWGTHTYEDYRPSNLFPTASGLLGLLAACLGIERRAWTRLQALDQSIAFAVRADHVSTTGQRRLKPVKITDFHTVMEARRVDGRPNRYPVVSQRECLCDAVFTVAIREIRQPEITLDDFEAAVKKPYYTPFLGRRSCPLSRPLWEQRLSAVSFEQAFERAAPGRGIVYSEWMTAHSRLRLRDVPLRGTTRQFAARDVAMLPSAGGEEAADVSE</sequence>
<dbReference type="EMBL" id="AZHX01000460">
    <property type="protein sequence ID" value="ETX07422.1"/>
    <property type="molecule type" value="Genomic_DNA"/>
</dbReference>
<dbReference type="GO" id="GO:0051607">
    <property type="term" value="P:defense response to virus"/>
    <property type="evidence" value="ECO:0007669"/>
    <property type="project" value="UniProtKB-KW"/>
</dbReference>
<dbReference type="AlphaFoldDB" id="W4MCS5"/>
<reference evidence="2 3" key="1">
    <citation type="journal article" date="2014" name="Nature">
        <title>An environmental bacterial taxon with a large and distinct metabolic repertoire.</title>
        <authorList>
            <person name="Wilson M.C."/>
            <person name="Mori T."/>
            <person name="Ruckert C."/>
            <person name="Uria A.R."/>
            <person name="Helf M.J."/>
            <person name="Takada K."/>
            <person name="Gernert C."/>
            <person name="Steffens U.A."/>
            <person name="Heycke N."/>
            <person name="Schmitt S."/>
            <person name="Rinke C."/>
            <person name="Helfrich E.J."/>
            <person name="Brachmann A.O."/>
            <person name="Gurgui C."/>
            <person name="Wakimoto T."/>
            <person name="Kracht M."/>
            <person name="Crusemann M."/>
            <person name="Hentschel U."/>
            <person name="Abe I."/>
            <person name="Matsunaga S."/>
            <person name="Kalinowski J."/>
            <person name="Takeyama H."/>
            <person name="Piel J."/>
        </authorList>
    </citation>
    <scope>NUCLEOTIDE SEQUENCE [LARGE SCALE GENOMIC DNA]</scope>
    <source>
        <strain evidence="3">TSY2</strain>
    </source>
</reference>
<keyword evidence="1" id="KW-0051">Antiviral defense</keyword>
<dbReference type="PATRIC" id="fig|1429439.4.peg.1939"/>
<keyword evidence="3" id="KW-1185">Reference proteome</keyword>
<dbReference type="InterPro" id="IPR013422">
    <property type="entry name" value="CRISPR-assoc_prot_Cas5_N"/>
</dbReference>
<dbReference type="InterPro" id="IPR021124">
    <property type="entry name" value="CRISPR-assoc_prot_Cas5"/>
</dbReference>
<dbReference type="GO" id="GO:0003723">
    <property type="term" value="F:RNA binding"/>
    <property type="evidence" value="ECO:0007669"/>
    <property type="project" value="InterPro"/>
</dbReference>
<dbReference type="GO" id="GO:0043571">
    <property type="term" value="P:maintenance of CRISPR repeat elements"/>
    <property type="evidence" value="ECO:0007669"/>
    <property type="project" value="InterPro"/>
</dbReference>
<comment type="caution">
    <text evidence="2">The sequence shown here is derived from an EMBL/GenBank/DDBJ whole genome shotgun (WGS) entry which is preliminary data.</text>
</comment>
<evidence type="ECO:0000256" key="1">
    <source>
        <dbReference type="ARBA" id="ARBA00023118"/>
    </source>
</evidence>
<dbReference type="InterPro" id="IPR010147">
    <property type="entry name" value="CRISPR-assoc_prot_CasD"/>
</dbReference>
<proteinExistence type="predicted"/>
<dbReference type="Pfam" id="PF09704">
    <property type="entry name" value="Cas_Cas5d"/>
    <property type="match status" value="1"/>
</dbReference>
<evidence type="ECO:0000313" key="2">
    <source>
        <dbReference type="EMBL" id="ETX07422.1"/>
    </source>
</evidence>
<dbReference type="NCBIfam" id="TIGR02593">
    <property type="entry name" value="CRISPR_cas5"/>
    <property type="match status" value="1"/>
</dbReference>